<proteinExistence type="predicted"/>
<gene>
    <name evidence="1" type="ORF">EVAR_33531_1</name>
</gene>
<comment type="caution">
    <text evidence="1">The sequence shown here is derived from an EMBL/GenBank/DDBJ whole genome shotgun (WGS) entry which is preliminary data.</text>
</comment>
<evidence type="ECO:0000313" key="2">
    <source>
        <dbReference type="Proteomes" id="UP000299102"/>
    </source>
</evidence>
<organism evidence="1 2">
    <name type="scientific">Eumeta variegata</name>
    <name type="common">Bagworm moth</name>
    <name type="synonym">Eumeta japonica</name>
    <dbReference type="NCBI Taxonomy" id="151549"/>
    <lineage>
        <taxon>Eukaryota</taxon>
        <taxon>Metazoa</taxon>
        <taxon>Ecdysozoa</taxon>
        <taxon>Arthropoda</taxon>
        <taxon>Hexapoda</taxon>
        <taxon>Insecta</taxon>
        <taxon>Pterygota</taxon>
        <taxon>Neoptera</taxon>
        <taxon>Endopterygota</taxon>
        <taxon>Lepidoptera</taxon>
        <taxon>Glossata</taxon>
        <taxon>Ditrysia</taxon>
        <taxon>Tineoidea</taxon>
        <taxon>Psychidae</taxon>
        <taxon>Oiketicinae</taxon>
        <taxon>Eumeta</taxon>
    </lineage>
</organism>
<accession>A0A4C1VK51</accession>
<name>A0A4C1VK51_EUMVA</name>
<protein>
    <submittedName>
        <fullName evidence="1">Uncharacterized protein</fullName>
    </submittedName>
</protein>
<dbReference type="AlphaFoldDB" id="A0A4C1VK51"/>
<keyword evidence="2" id="KW-1185">Reference proteome</keyword>
<dbReference type="Proteomes" id="UP000299102">
    <property type="component" value="Unassembled WGS sequence"/>
</dbReference>
<dbReference type="EMBL" id="BGZK01000354">
    <property type="protein sequence ID" value="GBP38782.1"/>
    <property type="molecule type" value="Genomic_DNA"/>
</dbReference>
<reference evidence="1 2" key="1">
    <citation type="journal article" date="2019" name="Commun. Biol.">
        <title>The bagworm genome reveals a unique fibroin gene that provides high tensile strength.</title>
        <authorList>
            <person name="Kono N."/>
            <person name="Nakamura H."/>
            <person name="Ohtoshi R."/>
            <person name="Tomita M."/>
            <person name="Numata K."/>
            <person name="Arakawa K."/>
        </authorList>
    </citation>
    <scope>NUCLEOTIDE SEQUENCE [LARGE SCALE GENOMIC DNA]</scope>
</reference>
<evidence type="ECO:0000313" key="1">
    <source>
        <dbReference type="EMBL" id="GBP38782.1"/>
    </source>
</evidence>
<sequence>MKWKATERSRVESADARLGRKLPALTHLRLRMRRPARALAQNSMSTGGKAIVLSDSFEVSSSDCMHARDASWSPMGCTVSPTGLNFLKLSERAPAYVPLFSYCPSSFSYTGVIVSKSCTLMYGYIGLKYVGDLWLGRATVTRMKDERVGPRTTGEGDRNLLAAAKRLVIR</sequence>